<dbReference type="Proteomes" id="UP000789375">
    <property type="component" value="Unassembled WGS sequence"/>
</dbReference>
<gene>
    <name evidence="1" type="ORF">FMOSSE_LOCUS15224</name>
</gene>
<proteinExistence type="predicted"/>
<evidence type="ECO:0000313" key="2">
    <source>
        <dbReference type="Proteomes" id="UP000789375"/>
    </source>
</evidence>
<protein>
    <submittedName>
        <fullName evidence="1">13529_t:CDS:1</fullName>
    </submittedName>
</protein>
<feature type="non-terminal residue" evidence="1">
    <location>
        <position position="1"/>
    </location>
</feature>
<comment type="caution">
    <text evidence="1">The sequence shown here is derived from an EMBL/GenBank/DDBJ whole genome shotgun (WGS) entry which is preliminary data.</text>
</comment>
<organism evidence="1 2">
    <name type="scientific">Funneliformis mosseae</name>
    <name type="common">Endomycorrhizal fungus</name>
    <name type="synonym">Glomus mosseae</name>
    <dbReference type="NCBI Taxonomy" id="27381"/>
    <lineage>
        <taxon>Eukaryota</taxon>
        <taxon>Fungi</taxon>
        <taxon>Fungi incertae sedis</taxon>
        <taxon>Mucoromycota</taxon>
        <taxon>Glomeromycotina</taxon>
        <taxon>Glomeromycetes</taxon>
        <taxon>Glomerales</taxon>
        <taxon>Glomeraceae</taxon>
        <taxon>Funneliformis</taxon>
    </lineage>
</organism>
<dbReference type="EMBL" id="CAJVPP010014521">
    <property type="protein sequence ID" value="CAG8724363.1"/>
    <property type="molecule type" value="Genomic_DNA"/>
</dbReference>
<name>A0A9N9NDF9_FUNMO</name>
<accession>A0A9N9NDF9</accession>
<keyword evidence="2" id="KW-1185">Reference proteome</keyword>
<reference evidence="1" key="1">
    <citation type="submission" date="2021-06" db="EMBL/GenBank/DDBJ databases">
        <authorList>
            <person name="Kallberg Y."/>
            <person name="Tangrot J."/>
            <person name="Rosling A."/>
        </authorList>
    </citation>
    <scope>NUCLEOTIDE SEQUENCE</scope>
    <source>
        <strain evidence="1">87-6 pot B 2015</strain>
    </source>
</reference>
<dbReference type="AlphaFoldDB" id="A0A9N9NDF9"/>
<sequence length="191" mass="21916">PDAPHFLLDGMAKLFDIQFRLLREDMLNPIRGKYWERSKKVLNGCLITLLLPNQYAKQQTNESTSGSTFITSIQMYSPYFDLSIYHIALNEMSNSKVPTENRFMVESPGVYLEAYYHVLKTIQTTNSSSLPFEKYLTPNINDGKEKDNNISSNAIDFEVEPPLYTRAPSFEFDLSVICINKNQNLKLNVAK</sequence>
<evidence type="ECO:0000313" key="1">
    <source>
        <dbReference type="EMBL" id="CAG8724363.1"/>
    </source>
</evidence>